<accession>A0A419V948</accession>
<dbReference type="GO" id="GO:1901678">
    <property type="term" value="P:iron coordination entity transport"/>
    <property type="evidence" value="ECO:0007669"/>
    <property type="project" value="UniProtKB-ARBA"/>
</dbReference>
<evidence type="ECO:0000313" key="8">
    <source>
        <dbReference type="EMBL" id="RKD76592.1"/>
    </source>
</evidence>
<keyword evidence="3" id="KW-0813">Transport</keyword>
<reference evidence="8 9" key="1">
    <citation type="submission" date="2018-09" db="EMBL/GenBank/DDBJ databases">
        <title>Genomic Encyclopedia of Archaeal and Bacterial Type Strains, Phase II (KMG-II): from individual species to whole genera.</title>
        <authorList>
            <person name="Goeker M."/>
        </authorList>
    </citation>
    <scope>NUCLEOTIDE SEQUENCE [LARGE SCALE GENOMIC DNA]</scope>
    <source>
        <strain evidence="8 9">DSM 17008</strain>
    </source>
</reference>
<gene>
    <name evidence="8" type="ORF">ATL39_0812</name>
</gene>
<dbReference type="PROSITE" id="PS50983">
    <property type="entry name" value="FE_B12_PBP"/>
    <property type="match status" value="1"/>
</dbReference>
<dbReference type="PANTHER" id="PTHR30532">
    <property type="entry name" value="IRON III DICITRATE-BINDING PERIPLASMIC PROTEIN"/>
    <property type="match status" value="1"/>
</dbReference>
<dbReference type="EMBL" id="RAPK01000006">
    <property type="protein sequence ID" value="RKD76592.1"/>
    <property type="molecule type" value="Genomic_DNA"/>
</dbReference>
<feature type="region of interest" description="Disordered" evidence="5">
    <location>
        <begin position="23"/>
        <end position="47"/>
    </location>
</feature>
<evidence type="ECO:0000256" key="5">
    <source>
        <dbReference type="SAM" id="MobiDB-lite"/>
    </source>
</evidence>
<dbReference type="RefSeq" id="WP_120191979.1">
    <property type="nucleotide sequence ID" value="NZ_RAPK01000006.1"/>
</dbReference>
<dbReference type="Pfam" id="PF01497">
    <property type="entry name" value="Peripla_BP_2"/>
    <property type="match status" value="1"/>
</dbReference>
<name>A0A419V948_9BACL</name>
<feature type="signal peptide" evidence="6">
    <location>
        <begin position="1"/>
        <end position="19"/>
    </location>
</feature>
<feature type="domain" description="Fe/B12 periplasmic-binding" evidence="7">
    <location>
        <begin position="65"/>
        <end position="325"/>
    </location>
</feature>
<evidence type="ECO:0000256" key="1">
    <source>
        <dbReference type="ARBA" id="ARBA00004196"/>
    </source>
</evidence>
<dbReference type="CDD" id="cd01140">
    <property type="entry name" value="FatB"/>
    <property type="match status" value="1"/>
</dbReference>
<dbReference type="Proteomes" id="UP000285120">
    <property type="component" value="Unassembled WGS sequence"/>
</dbReference>
<organism evidence="8 9">
    <name type="scientific">Sinobaca qinghaiensis</name>
    <dbReference type="NCBI Taxonomy" id="342944"/>
    <lineage>
        <taxon>Bacteria</taxon>
        <taxon>Bacillati</taxon>
        <taxon>Bacillota</taxon>
        <taxon>Bacilli</taxon>
        <taxon>Bacillales</taxon>
        <taxon>Sporolactobacillaceae</taxon>
        <taxon>Sinobaca</taxon>
    </lineage>
</organism>
<evidence type="ECO:0000256" key="3">
    <source>
        <dbReference type="ARBA" id="ARBA00022448"/>
    </source>
</evidence>
<dbReference type="InterPro" id="IPR002491">
    <property type="entry name" value="ABC_transptr_periplasmic_BD"/>
</dbReference>
<proteinExistence type="inferred from homology"/>
<keyword evidence="4 6" id="KW-0732">Signal</keyword>
<evidence type="ECO:0000313" key="9">
    <source>
        <dbReference type="Proteomes" id="UP000285120"/>
    </source>
</evidence>
<dbReference type="PANTHER" id="PTHR30532:SF28">
    <property type="entry name" value="PETROBACTIN-BINDING PROTEIN YCLQ"/>
    <property type="match status" value="1"/>
</dbReference>
<dbReference type="AlphaFoldDB" id="A0A419V948"/>
<dbReference type="Gene3D" id="3.40.50.1980">
    <property type="entry name" value="Nitrogenase molybdenum iron protein domain"/>
    <property type="match status" value="2"/>
</dbReference>
<feature type="compositionally biased region" description="Acidic residues" evidence="5">
    <location>
        <begin position="29"/>
        <end position="39"/>
    </location>
</feature>
<protein>
    <submittedName>
        <fullName evidence="8">Iron complex transport system substrate-binding protein</fullName>
    </submittedName>
</protein>
<comment type="similarity">
    <text evidence="2">Belongs to the bacterial solute-binding protein 8 family.</text>
</comment>
<evidence type="ECO:0000259" key="7">
    <source>
        <dbReference type="PROSITE" id="PS50983"/>
    </source>
</evidence>
<comment type="subcellular location">
    <subcellularLocation>
        <location evidence="1">Cell envelope</location>
    </subcellularLocation>
</comment>
<dbReference type="GO" id="GO:0030288">
    <property type="term" value="C:outer membrane-bounded periplasmic space"/>
    <property type="evidence" value="ECO:0007669"/>
    <property type="project" value="TreeGrafter"/>
</dbReference>
<dbReference type="InterPro" id="IPR051313">
    <property type="entry name" value="Bact_iron-sidero_bind"/>
</dbReference>
<evidence type="ECO:0000256" key="4">
    <source>
        <dbReference type="ARBA" id="ARBA00022729"/>
    </source>
</evidence>
<evidence type="ECO:0000256" key="6">
    <source>
        <dbReference type="SAM" id="SignalP"/>
    </source>
</evidence>
<keyword evidence="9" id="KW-1185">Reference proteome</keyword>
<dbReference type="SUPFAM" id="SSF53807">
    <property type="entry name" value="Helical backbone' metal receptor"/>
    <property type="match status" value="1"/>
</dbReference>
<dbReference type="PROSITE" id="PS51257">
    <property type="entry name" value="PROKAR_LIPOPROTEIN"/>
    <property type="match status" value="1"/>
</dbReference>
<dbReference type="InterPro" id="IPR033870">
    <property type="entry name" value="FatB"/>
</dbReference>
<evidence type="ECO:0000256" key="2">
    <source>
        <dbReference type="ARBA" id="ARBA00008814"/>
    </source>
</evidence>
<dbReference type="OrthoDB" id="63946at2"/>
<comment type="caution">
    <text evidence="8">The sequence shown here is derived from an EMBL/GenBank/DDBJ whole genome shotgun (WGS) entry which is preliminary data.</text>
</comment>
<sequence length="325" mass="35127">MNKNIFLVMMLAFTAAVTAACGSGSAEENSGEDSAEESEASGNSSEEITVTHELGETTVEGTPETVVVFDYGVLDSLDKLDIEVAGVAKDSLPSYLEKYEGDDYENVGSLKEPDFEKINEIDPDLIIISGRQAEAYEELEGIAPTLYSAVDAANYMPSFEESMNNLGQVFNKEAEIEEEVTAIQDQIEEVKAQTEETDGEALVVLANDGSLSAFGPGSRYGLIHDEFGFTPADENIEADTRHGQNVSFEYVAEQDPEHLFVVDRGAVVGGESSSEQVLDNELMQGTQAVENDNVTYLDPEVWYLSGGGLTSVSMMADEIQESVSE</sequence>
<feature type="chain" id="PRO_5038646006" evidence="6">
    <location>
        <begin position="20"/>
        <end position="325"/>
    </location>
</feature>